<dbReference type="SUPFAM" id="SSF58104">
    <property type="entry name" value="Methyl-accepting chemotaxis protein (MCP) signaling domain"/>
    <property type="match status" value="1"/>
</dbReference>
<protein>
    <submittedName>
        <fullName evidence="8">Methyl-accepting chemotaxis protein</fullName>
    </submittedName>
</protein>
<evidence type="ECO:0000256" key="5">
    <source>
        <dbReference type="SAM" id="Phobius"/>
    </source>
</evidence>
<keyword evidence="1 3" id="KW-0807">Transducer</keyword>
<evidence type="ECO:0000256" key="1">
    <source>
        <dbReference type="ARBA" id="ARBA00023224"/>
    </source>
</evidence>
<evidence type="ECO:0000256" key="4">
    <source>
        <dbReference type="SAM" id="MobiDB-lite"/>
    </source>
</evidence>
<dbReference type="GO" id="GO:0016020">
    <property type="term" value="C:membrane"/>
    <property type="evidence" value="ECO:0007669"/>
    <property type="project" value="InterPro"/>
</dbReference>
<evidence type="ECO:0000313" key="8">
    <source>
        <dbReference type="EMBL" id="MBI5250470.1"/>
    </source>
</evidence>
<dbReference type="SMART" id="SM00283">
    <property type="entry name" value="MA"/>
    <property type="match status" value="1"/>
</dbReference>
<dbReference type="AlphaFoldDB" id="A0A9D6Z423"/>
<proteinExistence type="inferred from homology"/>
<feature type="domain" description="Methyl-accepting transducer" evidence="6">
    <location>
        <begin position="415"/>
        <end position="651"/>
    </location>
</feature>
<dbReference type="GO" id="GO:0007165">
    <property type="term" value="P:signal transduction"/>
    <property type="evidence" value="ECO:0007669"/>
    <property type="project" value="UniProtKB-KW"/>
</dbReference>
<dbReference type="Proteomes" id="UP000807825">
    <property type="component" value="Unassembled WGS sequence"/>
</dbReference>
<dbReference type="PANTHER" id="PTHR32089:SF112">
    <property type="entry name" value="LYSOZYME-LIKE PROTEIN-RELATED"/>
    <property type="match status" value="1"/>
</dbReference>
<dbReference type="Pfam" id="PF00015">
    <property type="entry name" value="MCPsignal"/>
    <property type="match status" value="1"/>
</dbReference>
<dbReference type="InterPro" id="IPR004089">
    <property type="entry name" value="MCPsignal_dom"/>
</dbReference>
<dbReference type="InterPro" id="IPR003660">
    <property type="entry name" value="HAMP_dom"/>
</dbReference>
<feature type="domain" description="HAMP" evidence="7">
    <location>
        <begin position="357"/>
        <end position="410"/>
    </location>
</feature>
<comment type="caution">
    <text evidence="8">The sequence shown here is derived from an EMBL/GenBank/DDBJ whole genome shotgun (WGS) entry which is preliminary data.</text>
</comment>
<feature type="region of interest" description="Disordered" evidence="4">
    <location>
        <begin position="460"/>
        <end position="490"/>
    </location>
</feature>
<dbReference type="PROSITE" id="PS50885">
    <property type="entry name" value="HAMP"/>
    <property type="match status" value="1"/>
</dbReference>
<organism evidence="8 9">
    <name type="scientific">Desulfomonile tiedjei</name>
    <dbReference type="NCBI Taxonomy" id="2358"/>
    <lineage>
        <taxon>Bacteria</taxon>
        <taxon>Pseudomonadati</taxon>
        <taxon>Thermodesulfobacteriota</taxon>
        <taxon>Desulfomonilia</taxon>
        <taxon>Desulfomonilales</taxon>
        <taxon>Desulfomonilaceae</taxon>
        <taxon>Desulfomonile</taxon>
    </lineage>
</organism>
<dbReference type="PROSITE" id="PS50111">
    <property type="entry name" value="CHEMOTAXIS_TRANSDUC_2"/>
    <property type="match status" value="1"/>
</dbReference>
<evidence type="ECO:0000256" key="3">
    <source>
        <dbReference type="PROSITE-ProRule" id="PRU00284"/>
    </source>
</evidence>
<name>A0A9D6Z423_9BACT</name>
<dbReference type="EMBL" id="JACRDE010000347">
    <property type="protein sequence ID" value="MBI5250470.1"/>
    <property type="molecule type" value="Genomic_DNA"/>
</dbReference>
<keyword evidence="5" id="KW-0472">Membrane</keyword>
<dbReference type="SMART" id="SM00304">
    <property type="entry name" value="HAMP"/>
    <property type="match status" value="1"/>
</dbReference>
<evidence type="ECO:0000313" key="9">
    <source>
        <dbReference type="Proteomes" id="UP000807825"/>
    </source>
</evidence>
<feature type="compositionally biased region" description="Polar residues" evidence="4">
    <location>
        <begin position="468"/>
        <end position="478"/>
    </location>
</feature>
<dbReference type="Gene3D" id="1.10.287.950">
    <property type="entry name" value="Methyl-accepting chemotaxis protein"/>
    <property type="match status" value="1"/>
</dbReference>
<keyword evidence="5" id="KW-1133">Transmembrane helix</keyword>
<evidence type="ECO:0000259" key="7">
    <source>
        <dbReference type="PROSITE" id="PS50885"/>
    </source>
</evidence>
<dbReference type="CDD" id="cd06225">
    <property type="entry name" value="HAMP"/>
    <property type="match status" value="1"/>
</dbReference>
<comment type="similarity">
    <text evidence="2">Belongs to the methyl-accepting chemotaxis (MCP) protein family.</text>
</comment>
<dbReference type="PANTHER" id="PTHR32089">
    <property type="entry name" value="METHYL-ACCEPTING CHEMOTAXIS PROTEIN MCPB"/>
    <property type="match status" value="1"/>
</dbReference>
<keyword evidence="5" id="KW-0812">Transmembrane</keyword>
<accession>A0A9D6Z423</accession>
<dbReference type="Gene3D" id="6.10.340.10">
    <property type="match status" value="1"/>
</dbReference>
<sequence length="687" mass="73906">MIRKLVTGSLMRKLVACFVLVSAAQIPIVGYLSFDSAKTGLEQAALNKLDSERELRKNELLAYFLGTVQNLRFMAQTPATRSAAETLQSYHEYNKSGPDSAFDTNSELFKQMYASINPFFKSFLETHEVNSSGYDDIYLISGTHGIVMFTAMRSKDLGADLRRGDLKGSSLTKLYEMVLKTKKPSMVDFSIYAPLEKPALFMGVPILGEGDAVDGVLVMRMGPEKINSIFGSTAATGRSTDAYLVGHDFLMRSQSRSEQDSSMLRTKINTEAVKNALQGKSGTGLFQNSRNATVLTSYSPVGLNDAKGLGADFDWAAIAEINADEAFASVQALKDRVILIALIIAALSVLVAFVIAGTISKPVVALAEKVAQIGEGDLTSEIPHQTRDDELGALATAIDRMVRNLREQIARITEGVVILSSSASEISTTVAEVAASSAQTSSAMTETTVTVEELRQAAQRASERAKSVATNAQESVKTSAAGKQATDDTTQRMRHIKEQMTSMGQTVVRLSEHSRAIEEIMASVQDLADQSNLLAVNASIEAARAGEHGKGFAVVAHEIKNLADQSRDATGHVRSILEETRKWVNAVVMSAEEGIKAVEGGVRQSILAGESIEKLYADVEGSARAANEIQLSSDQQSVAIDQVSGGISSIDLAIRQNVSSTSQLESAAKRLADLGGQLKDLVERYRI</sequence>
<dbReference type="Pfam" id="PF00672">
    <property type="entry name" value="HAMP"/>
    <property type="match status" value="1"/>
</dbReference>
<evidence type="ECO:0000256" key="2">
    <source>
        <dbReference type="ARBA" id="ARBA00029447"/>
    </source>
</evidence>
<evidence type="ECO:0000259" key="6">
    <source>
        <dbReference type="PROSITE" id="PS50111"/>
    </source>
</evidence>
<reference evidence="8" key="1">
    <citation type="submission" date="2020-07" db="EMBL/GenBank/DDBJ databases">
        <title>Huge and variable diversity of episymbiotic CPR bacteria and DPANN archaea in groundwater ecosystems.</title>
        <authorList>
            <person name="He C.Y."/>
            <person name="Keren R."/>
            <person name="Whittaker M."/>
            <person name="Farag I.F."/>
            <person name="Doudna J."/>
            <person name="Cate J.H.D."/>
            <person name="Banfield J.F."/>
        </authorList>
    </citation>
    <scope>NUCLEOTIDE SEQUENCE</scope>
    <source>
        <strain evidence="8">NC_groundwater_1664_Pr3_B-0.1um_52_9</strain>
    </source>
</reference>
<feature type="transmembrane region" description="Helical" evidence="5">
    <location>
        <begin position="337"/>
        <end position="359"/>
    </location>
</feature>
<gene>
    <name evidence="8" type="ORF">HY912_13335</name>
</gene>